<evidence type="ECO:0000256" key="1">
    <source>
        <dbReference type="ARBA" id="ARBA00003532"/>
    </source>
</evidence>
<dbReference type="PANTHER" id="PTHR43112">
    <property type="entry name" value="FERREDOXIN"/>
    <property type="match status" value="1"/>
</dbReference>
<dbReference type="PROSITE" id="PS51085">
    <property type="entry name" value="2FE2S_FER_2"/>
    <property type="match status" value="1"/>
</dbReference>
<dbReference type="Pfam" id="PF00111">
    <property type="entry name" value="Fer2"/>
    <property type="match status" value="1"/>
</dbReference>
<keyword evidence="15" id="KW-1185">Reference proteome</keyword>
<keyword evidence="5 12" id="KW-0150">Chloroplast</keyword>
<keyword evidence="6 12" id="KW-0934">Plastid</keyword>
<evidence type="ECO:0000256" key="11">
    <source>
        <dbReference type="ARBA" id="ARBA00023014"/>
    </source>
</evidence>
<keyword evidence="4 12" id="KW-0813">Transport</keyword>
<dbReference type="InterPro" id="IPR036010">
    <property type="entry name" value="2Fe-2S_ferredoxin-like_sf"/>
</dbReference>
<keyword evidence="10 12" id="KW-0408">Iron</keyword>
<keyword evidence="8 12" id="KW-0479">Metal-binding</keyword>
<gene>
    <name evidence="14" type="ORF">RND71_021912</name>
</gene>
<feature type="domain" description="2Fe-2S ferredoxin-type" evidence="13">
    <location>
        <begin position="94"/>
        <end position="185"/>
    </location>
</feature>
<dbReference type="GO" id="GO:0022900">
    <property type="term" value="P:electron transport chain"/>
    <property type="evidence" value="ECO:0007669"/>
    <property type="project" value="InterPro"/>
</dbReference>
<dbReference type="GO" id="GO:0006124">
    <property type="term" value="P:ferredoxin metabolic process"/>
    <property type="evidence" value="ECO:0007669"/>
    <property type="project" value="UniProtKB-ARBA"/>
</dbReference>
<evidence type="ECO:0000256" key="5">
    <source>
        <dbReference type="ARBA" id="ARBA00022528"/>
    </source>
</evidence>
<dbReference type="GO" id="GO:0051537">
    <property type="term" value="F:2 iron, 2 sulfur cluster binding"/>
    <property type="evidence" value="ECO:0007669"/>
    <property type="project" value="UniProtKB-KW"/>
</dbReference>
<evidence type="ECO:0000256" key="8">
    <source>
        <dbReference type="ARBA" id="ARBA00022723"/>
    </source>
</evidence>
<dbReference type="InterPro" id="IPR012675">
    <property type="entry name" value="Beta-grasp_dom_sf"/>
</dbReference>
<keyword evidence="7 12" id="KW-0001">2Fe-2S</keyword>
<dbReference type="AlphaFoldDB" id="A0AAE1RXF8"/>
<evidence type="ECO:0000259" key="13">
    <source>
        <dbReference type="PROSITE" id="PS51085"/>
    </source>
</evidence>
<evidence type="ECO:0000256" key="2">
    <source>
        <dbReference type="ARBA" id="ARBA00004229"/>
    </source>
</evidence>
<name>A0AAE1RXF8_9SOLA</name>
<comment type="function">
    <text evidence="1 12">Ferredoxins are iron-sulfur proteins that transfer electrons in a wide variety of metabolic reactions.</text>
</comment>
<evidence type="ECO:0000256" key="12">
    <source>
        <dbReference type="RuleBase" id="RU364001"/>
    </source>
</evidence>
<dbReference type="NCBIfam" id="TIGR02008">
    <property type="entry name" value="fdx_plant"/>
    <property type="match status" value="1"/>
</dbReference>
<comment type="similarity">
    <text evidence="3 12">Belongs to the 2Fe2S plant-type ferredoxin family.</text>
</comment>
<sequence>MFRLCLEQVLALEQLGDSLEGFYYWQQHGWSRLCGLINTYNMSSISISSSSLLKVAPSIRSSAFTKPRCSLGCISKAFGLKSSSSFKVSAMTAYKVKLIGPDGDENEFEVADDQYILDAAEDAGLELPYSCRAGSCCTCAGQLVSGSVDQSEGAFLDDDQMEKGYLLTCISYPISDCVIYTHKEEEVH</sequence>
<dbReference type="Gene3D" id="3.10.20.30">
    <property type="match status" value="1"/>
</dbReference>
<dbReference type="InterPro" id="IPR010241">
    <property type="entry name" value="Fd_pln"/>
</dbReference>
<dbReference type="PANTHER" id="PTHR43112:SF28">
    <property type="entry name" value="FERREDOXIN"/>
    <property type="match status" value="1"/>
</dbReference>
<reference evidence="14" key="1">
    <citation type="submission" date="2023-12" db="EMBL/GenBank/DDBJ databases">
        <title>Genome assembly of Anisodus tanguticus.</title>
        <authorList>
            <person name="Wang Y.-J."/>
        </authorList>
    </citation>
    <scope>NUCLEOTIDE SEQUENCE</scope>
    <source>
        <strain evidence="14">KB-2021</strain>
        <tissue evidence="14">Leaf</tissue>
    </source>
</reference>
<evidence type="ECO:0000256" key="4">
    <source>
        <dbReference type="ARBA" id="ARBA00022448"/>
    </source>
</evidence>
<evidence type="ECO:0000313" key="14">
    <source>
        <dbReference type="EMBL" id="KAK4359683.1"/>
    </source>
</evidence>
<dbReference type="Proteomes" id="UP001291623">
    <property type="component" value="Unassembled WGS sequence"/>
</dbReference>
<comment type="caution">
    <text evidence="14">The sequence shown here is derived from an EMBL/GenBank/DDBJ whole genome shotgun (WGS) entry which is preliminary data.</text>
</comment>
<proteinExistence type="inferred from homology"/>
<comment type="cofactor">
    <cofactor evidence="12">
        <name>[2Fe-2S] cluster</name>
        <dbReference type="ChEBI" id="CHEBI:190135"/>
    </cofactor>
    <text evidence="12">Binds 1 [2Fe-2S] cluster.</text>
</comment>
<dbReference type="GO" id="GO:0009507">
    <property type="term" value="C:chloroplast"/>
    <property type="evidence" value="ECO:0007669"/>
    <property type="project" value="UniProtKB-SubCell"/>
</dbReference>
<dbReference type="EMBL" id="JAVYJV010000011">
    <property type="protein sequence ID" value="KAK4359683.1"/>
    <property type="molecule type" value="Genomic_DNA"/>
</dbReference>
<evidence type="ECO:0000256" key="9">
    <source>
        <dbReference type="ARBA" id="ARBA00022982"/>
    </source>
</evidence>
<dbReference type="GO" id="GO:0046872">
    <property type="term" value="F:metal ion binding"/>
    <property type="evidence" value="ECO:0007669"/>
    <property type="project" value="UniProtKB-KW"/>
</dbReference>
<organism evidence="14 15">
    <name type="scientific">Anisodus tanguticus</name>
    <dbReference type="NCBI Taxonomy" id="243964"/>
    <lineage>
        <taxon>Eukaryota</taxon>
        <taxon>Viridiplantae</taxon>
        <taxon>Streptophyta</taxon>
        <taxon>Embryophyta</taxon>
        <taxon>Tracheophyta</taxon>
        <taxon>Spermatophyta</taxon>
        <taxon>Magnoliopsida</taxon>
        <taxon>eudicotyledons</taxon>
        <taxon>Gunneridae</taxon>
        <taxon>Pentapetalae</taxon>
        <taxon>asterids</taxon>
        <taxon>lamiids</taxon>
        <taxon>Solanales</taxon>
        <taxon>Solanaceae</taxon>
        <taxon>Solanoideae</taxon>
        <taxon>Hyoscyameae</taxon>
        <taxon>Anisodus</taxon>
    </lineage>
</organism>
<evidence type="ECO:0000313" key="15">
    <source>
        <dbReference type="Proteomes" id="UP001291623"/>
    </source>
</evidence>
<evidence type="ECO:0000256" key="6">
    <source>
        <dbReference type="ARBA" id="ARBA00022640"/>
    </source>
</evidence>
<dbReference type="CDD" id="cd00207">
    <property type="entry name" value="fer2"/>
    <property type="match status" value="1"/>
</dbReference>
<dbReference type="FunFam" id="3.10.20.30:FF:000014">
    <property type="entry name" value="Ferredoxin"/>
    <property type="match status" value="1"/>
</dbReference>
<dbReference type="SUPFAM" id="SSF54292">
    <property type="entry name" value="2Fe-2S ferredoxin-like"/>
    <property type="match status" value="1"/>
</dbReference>
<dbReference type="GO" id="GO:0009055">
    <property type="term" value="F:electron transfer activity"/>
    <property type="evidence" value="ECO:0007669"/>
    <property type="project" value="InterPro"/>
</dbReference>
<keyword evidence="11 12" id="KW-0411">Iron-sulfur</keyword>
<keyword evidence="9 12" id="KW-0249">Electron transport</keyword>
<dbReference type="InterPro" id="IPR001041">
    <property type="entry name" value="2Fe-2S_ferredoxin-type"/>
</dbReference>
<protein>
    <recommendedName>
        <fullName evidence="12">Ferredoxin</fullName>
    </recommendedName>
</protein>
<accession>A0AAE1RXF8</accession>
<comment type="subcellular location">
    <subcellularLocation>
        <location evidence="2 12">Plastid</location>
        <location evidence="2 12">Chloroplast</location>
    </subcellularLocation>
</comment>
<evidence type="ECO:0000256" key="3">
    <source>
        <dbReference type="ARBA" id="ARBA00007874"/>
    </source>
</evidence>
<evidence type="ECO:0000256" key="10">
    <source>
        <dbReference type="ARBA" id="ARBA00023004"/>
    </source>
</evidence>
<evidence type="ECO:0000256" key="7">
    <source>
        <dbReference type="ARBA" id="ARBA00022714"/>
    </source>
</evidence>